<evidence type="ECO:0000313" key="5">
    <source>
        <dbReference type="EMBL" id="CAG9318030.1"/>
    </source>
</evidence>
<dbReference type="Proteomes" id="UP001162131">
    <property type="component" value="Unassembled WGS sequence"/>
</dbReference>
<name>A0AAU9IWY0_9CILI</name>
<protein>
    <recommendedName>
        <fullName evidence="4">Rhodanese domain-containing protein</fullName>
    </recommendedName>
</protein>
<dbReference type="EMBL" id="CAJZBQ010000020">
    <property type="protein sequence ID" value="CAG9318030.1"/>
    <property type="molecule type" value="Genomic_DNA"/>
</dbReference>
<dbReference type="InterPro" id="IPR036873">
    <property type="entry name" value="Rhodanese-like_dom_sf"/>
</dbReference>
<dbReference type="GO" id="GO:0005739">
    <property type="term" value="C:mitochondrion"/>
    <property type="evidence" value="ECO:0007669"/>
    <property type="project" value="TreeGrafter"/>
</dbReference>
<gene>
    <name evidence="5" type="ORF">BSTOLATCC_MIC20514</name>
</gene>
<dbReference type="SUPFAM" id="SSF52821">
    <property type="entry name" value="Rhodanese/Cell cycle control phosphatase"/>
    <property type="match status" value="1"/>
</dbReference>
<evidence type="ECO:0000259" key="4">
    <source>
        <dbReference type="PROSITE" id="PS50206"/>
    </source>
</evidence>
<evidence type="ECO:0000256" key="2">
    <source>
        <dbReference type="ARBA" id="ARBA00022737"/>
    </source>
</evidence>
<dbReference type="Pfam" id="PF00581">
    <property type="entry name" value="Rhodanese"/>
    <property type="match status" value="1"/>
</dbReference>
<comment type="caution">
    <text evidence="5">The sequence shown here is derived from an EMBL/GenBank/DDBJ whole genome shotgun (WGS) entry which is preliminary data.</text>
</comment>
<dbReference type="Gene3D" id="3.40.250.10">
    <property type="entry name" value="Rhodanese-like domain"/>
    <property type="match status" value="1"/>
</dbReference>
<dbReference type="SMART" id="SM00450">
    <property type="entry name" value="RHOD"/>
    <property type="match status" value="1"/>
</dbReference>
<reference evidence="5" key="1">
    <citation type="submission" date="2021-09" db="EMBL/GenBank/DDBJ databases">
        <authorList>
            <consortium name="AG Swart"/>
            <person name="Singh M."/>
            <person name="Singh A."/>
            <person name="Seah K."/>
            <person name="Emmerich C."/>
        </authorList>
    </citation>
    <scope>NUCLEOTIDE SEQUENCE</scope>
    <source>
        <strain evidence="5">ATCC30299</strain>
    </source>
</reference>
<dbReference type="AlphaFoldDB" id="A0AAU9IWY0"/>
<keyword evidence="2" id="KW-0677">Repeat</keyword>
<dbReference type="GO" id="GO:0004792">
    <property type="term" value="F:thiosulfate-cyanide sulfurtransferase activity"/>
    <property type="evidence" value="ECO:0007669"/>
    <property type="project" value="TreeGrafter"/>
</dbReference>
<dbReference type="InterPro" id="IPR001763">
    <property type="entry name" value="Rhodanese-like_dom"/>
</dbReference>
<sequence length="290" mass="32091">MNPLISVQDFTNQAAESFNIVYCAPPSHSQSSFIPGSYIYHISENTEEFIKDARSIEFDEEERTIICYDDGDFSYACKAYWGFRATGVDEVRILIGGLKACQEIGLELDEGEPPEITRSNHPYLPFNNSIVITKEEFAKKSVYCQQILRANSLPFNLLDARGNMILQAQLMKNLETNGITFSTGKSTIVHGKAACLLGLLLTFLGEKSVSVVIDDTEGILASSKGKAKKRELSFHMVPDGGEIPDSGATRSPRKSGEEKHYKLPVDDKNETKKPEPGRSNTICCNACSLF</sequence>
<feature type="domain" description="Rhodanese" evidence="4">
    <location>
        <begin position="14"/>
        <end position="110"/>
    </location>
</feature>
<evidence type="ECO:0000313" key="6">
    <source>
        <dbReference type="Proteomes" id="UP001162131"/>
    </source>
</evidence>
<organism evidence="5 6">
    <name type="scientific">Blepharisma stoltei</name>
    <dbReference type="NCBI Taxonomy" id="1481888"/>
    <lineage>
        <taxon>Eukaryota</taxon>
        <taxon>Sar</taxon>
        <taxon>Alveolata</taxon>
        <taxon>Ciliophora</taxon>
        <taxon>Postciliodesmatophora</taxon>
        <taxon>Heterotrichea</taxon>
        <taxon>Heterotrichida</taxon>
        <taxon>Blepharismidae</taxon>
        <taxon>Blepharisma</taxon>
    </lineage>
</organism>
<dbReference type="PROSITE" id="PS50206">
    <property type="entry name" value="RHODANESE_3"/>
    <property type="match status" value="1"/>
</dbReference>
<feature type="region of interest" description="Disordered" evidence="3">
    <location>
        <begin position="236"/>
        <end position="278"/>
    </location>
</feature>
<keyword evidence="1" id="KW-0808">Transferase</keyword>
<evidence type="ECO:0000256" key="3">
    <source>
        <dbReference type="SAM" id="MobiDB-lite"/>
    </source>
</evidence>
<dbReference type="InterPro" id="IPR045078">
    <property type="entry name" value="TST/MPST-like"/>
</dbReference>
<keyword evidence="6" id="KW-1185">Reference proteome</keyword>
<feature type="compositionally biased region" description="Basic and acidic residues" evidence="3">
    <location>
        <begin position="254"/>
        <end position="276"/>
    </location>
</feature>
<accession>A0AAU9IWY0</accession>
<dbReference type="PANTHER" id="PTHR11364:SF27">
    <property type="entry name" value="SULFURTRANSFERASE"/>
    <property type="match status" value="1"/>
</dbReference>
<evidence type="ECO:0000256" key="1">
    <source>
        <dbReference type="ARBA" id="ARBA00022679"/>
    </source>
</evidence>
<proteinExistence type="predicted"/>
<dbReference type="PANTHER" id="PTHR11364">
    <property type="entry name" value="THIOSULFATE SULFERTANSFERASE"/>
    <property type="match status" value="1"/>
</dbReference>